<dbReference type="RefSeq" id="WP_375528214.1">
    <property type="nucleotide sequence ID" value="NZ_JBHILM010000043.1"/>
</dbReference>
<evidence type="ECO:0000256" key="1">
    <source>
        <dbReference type="SAM" id="Phobius"/>
    </source>
</evidence>
<proteinExistence type="predicted"/>
<protein>
    <submittedName>
        <fullName evidence="2">Uncharacterized protein</fullName>
    </submittedName>
</protein>
<evidence type="ECO:0000313" key="2">
    <source>
        <dbReference type="EMBL" id="MFB5684540.1"/>
    </source>
</evidence>
<comment type="caution">
    <text evidence="2">The sequence shown here is derived from an EMBL/GenBank/DDBJ whole genome shotgun (WGS) entry which is preliminary data.</text>
</comment>
<reference evidence="2 3" key="1">
    <citation type="submission" date="2024-09" db="EMBL/GenBank/DDBJ databases">
        <authorList>
            <person name="Ruan L."/>
        </authorList>
    </citation>
    <scope>NUCLEOTIDE SEQUENCE [LARGE SCALE GENOMIC DNA]</scope>
    <source>
        <strain evidence="2 3">D33</strain>
    </source>
</reference>
<evidence type="ECO:0000313" key="3">
    <source>
        <dbReference type="Proteomes" id="UP001580407"/>
    </source>
</evidence>
<dbReference type="Proteomes" id="UP001580407">
    <property type="component" value="Unassembled WGS sequence"/>
</dbReference>
<feature type="transmembrane region" description="Helical" evidence="1">
    <location>
        <begin position="21"/>
        <end position="40"/>
    </location>
</feature>
<accession>A0ABV5BG06</accession>
<sequence>MQNVYICRLEKGGISTFRKQEIRLVIVCFAIAVIMLYSLIKGMIRFMH</sequence>
<keyword evidence="1" id="KW-1133">Transmembrane helix</keyword>
<gene>
    <name evidence="2" type="ORF">ACE3NQ_26900</name>
</gene>
<keyword evidence="1" id="KW-0812">Transmembrane</keyword>
<keyword evidence="1" id="KW-0472">Membrane</keyword>
<name>A0ABV5BG06_9BACL</name>
<organism evidence="2 3">
    <name type="scientific">Paenibacillus terreus</name>
    <dbReference type="NCBI Taxonomy" id="1387834"/>
    <lineage>
        <taxon>Bacteria</taxon>
        <taxon>Bacillati</taxon>
        <taxon>Bacillota</taxon>
        <taxon>Bacilli</taxon>
        <taxon>Bacillales</taxon>
        <taxon>Paenibacillaceae</taxon>
        <taxon>Paenibacillus</taxon>
    </lineage>
</organism>
<dbReference type="EMBL" id="JBHILM010000043">
    <property type="protein sequence ID" value="MFB5684540.1"/>
    <property type="molecule type" value="Genomic_DNA"/>
</dbReference>
<keyword evidence="3" id="KW-1185">Reference proteome</keyword>